<reference evidence="1" key="1">
    <citation type="submission" date="2016-12" db="EMBL/GenBank/DDBJ databases">
        <authorList>
            <person name="Song W.-J."/>
            <person name="Kurnit D.M."/>
        </authorList>
    </citation>
    <scope>NUCLEOTIDE SEQUENCE [LARGE SCALE GENOMIC DNA]</scope>
    <source>
        <strain evidence="1">CGMCC 1.10808</strain>
    </source>
</reference>
<keyword evidence="2" id="KW-1185">Reference proteome</keyword>
<dbReference type="STRING" id="1189325.SAMN04488119_102271"/>
<sequence length="319" mass="33880">MSAEGWFETAPEAAARAAIALAAAPGVALDHAPLTPFMDPRTAGAPGVGPLDPADWLVAAADHDAQMAARDALIAAMPDRVLAHDPAADAAAQELLELVIAHQSARGRLRAQGGAARRADGVRVPLEQGPPIAVAARLAQEDFVILDRPAGAAEHVLLSAAVCFPAHWTLAEKFRRPLVRIHRPVPGYEGELARRVQRLFEGVRAGRPLVRANWNFQSERALWTPVSEAEKMAAASGPCAPRAPERWLRVERQTILRLARSGAVVFAIRTFLSPIEALTPAQRRGLGRALPALSEEERAAKAGPALRAWAQAAEGSAPG</sequence>
<evidence type="ECO:0008006" key="3">
    <source>
        <dbReference type="Google" id="ProtNLM"/>
    </source>
</evidence>
<dbReference type="EMBL" id="FRDL01000001">
    <property type="protein sequence ID" value="SHN50686.1"/>
    <property type="molecule type" value="Genomic_DNA"/>
</dbReference>
<dbReference type="InterPro" id="IPR021848">
    <property type="entry name" value="HODM_asu-like"/>
</dbReference>
<evidence type="ECO:0000313" key="1">
    <source>
        <dbReference type="EMBL" id="SHN50686.1"/>
    </source>
</evidence>
<evidence type="ECO:0000313" key="2">
    <source>
        <dbReference type="Proteomes" id="UP000184066"/>
    </source>
</evidence>
<organism evidence="1 2">
    <name type="scientific">Oceanicella actignis</name>
    <dbReference type="NCBI Taxonomy" id="1189325"/>
    <lineage>
        <taxon>Bacteria</taxon>
        <taxon>Pseudomonadati</taxon>
        <taxon>Pseudomonadota</taxon>
        <taxon>Alphaproteobacteria</taxon>
        <taxon>Rhodobacterales</taxon>
        <taxon>Paracoccaceae</taxon>
        <taxon>Oceanicella</taxon>
    </lineage>
</organism>
<dbReference type="AlphaFoldDB" id="A0A1M7RWY4"/>
<proteinExistence type="predicted"/>
<dbReference type="RefSeq" id="WP_072745829.1">
    <property type="nucleotide sequence ID" value="NZ_FOHL01000002.1"/>
</dbReference>
<gene>
    <name evidence="1" type="ORF">SAMN05216200_101247</name>
</gene>
<dbReference type="Pfam" id="PF11927">
    <property type="entry name" value="HODM_asu-like"/>
    <property type="match status" value="1"/>
</dbReference>
<dbReference type="Proteomes" id="UP000184066">
    <property type="component" value="Unassembled WGS sequence"/>
</dbReference>
<protein>
    <recommendedName>
        <fullName evidence="3">DUF3445 domain-containing protein</fullName>
    </recommendedName>
</protein>
<name>A0A1M7RWY4_9RHOB</name>
<accession>A0A1M7RWY4</accession>